<evidence type="ECO:0000256" key="6">
    <source>
        <dbReference type="ARBA" id="ARBA00023237"/>
    </source>
</evidence>
<evidence type="ECO:0000256" key="2">
    <source>
        <dbReference type="ARBA" id="ARBA00022448"/>
    </source>
</evidence>
<feature type="non-terminal residue" evidence="9">
    <location>
        <position position="1"/>
    </location>
</feature>
<dbReference type="Gene3D" id="2.40.170.20">
    <property type="entry name" value="TonB-dependent receptor, beta-barrel domain"/>
    <property type="match status" value="1"/>
</dbReference>
<dbReference type="InterPro" id="IPR037066">
    <property type="entry name" value="Plug_dom_sf"/>
</dbReference>
<dbReference type="InterPro" id="IPR000531">
    <property type="entry name" value="Beta-barrel_TonB"/>
</dbReference>
<dbReference type="GO" id="GO:0015344">
    <property type="term" value="F:siderophore uptake transmembrane transporter activity"/>
    <property type="evidence" value="ECO:0007669"/>
    <property type="project" value="TreeGrafter"/>
</dbReference>
<dbReference type="EMBL" id="UINC01023806">
    <property type="protein sequence ID" value="SVA96204.1"/>
    <property type="molecule type" value="Genomic_DNA"/>
</dbReference>
<dbReference type="PANTHER" id="PTHR30069:SF28">
    <property type="entry name" value="TONB-DEPENDENT RECEPTOR YNCD-RELATED"/>
    <property type="match status" value="1"/>
</dbReference>
<evidence type="ECO:0000256" key="1">
    <source>
        <dbReference type="ARBA" id="ARBA00004571"/>
    </source>
</evidence>
<keyword evidence="5" id="KW-0472">Membrane</keyword>
<dbReference type="InterPro" id="IPR039426">
    <property type="entry name" value="TonB-dep_rcpt-like"/>
</dbReference>
<evidence type="ECO:0008006" key="10">
    <source>
        <dbReference type="Google" id="ProtNLM"/>
    </source>
</evidence>
<evidence type="ECO:0000259" key="8">
    <source>
        <dbReference type="Pfam" id="PF07715"/>
    </source>
</evidence>
<protein>
    <recommendedName>
        <fullName evidence="10">TonB-dependent receptor plug domain-containing protein</fullName>
    </recommendedName>
</protein>
<dbReference type="AlphaFoldDB" id="A0A382A4B0"/>
<keyword evidence="3" id="KW-0812">Transmembrane</keyword>
<reference evidence="9" key="1">
    <citation type="submission" date="2018-05" db="EMBL/GenBank/DDBJ databases">
        <authorList>
            <person name="Lanie J.A."/>
            <person name="Ng W.-L."/>
            <person name="Kazmierczak K.M."/>
            <person name="Andrzejewski T.M."/>
            <person name="Davidsen T.M."/>
            <person name="Wayne K.J."/>
            <person name="Tettelin H."/>
            <person name="Glass J.I."/>
            <person name="Rusch D."/>
            <person name="Podicherti R."/>
            <person name="Tsui H.-C.T."/>
            <person name="Winkler M.E."/>
        </authorList>
    </citation>
    <scope>NUCLEOTIDE SEQUENCE</scope>
</reference>
<evidence type="ECO:0000313" key="9">
    <source>
        <dbReference type="EMBL" id="SVA96204.1"/>
    </source>
</evidence>
<dbReference type="GO" id="GO:0009279">
    <property type="term" value="C:cell outer membrane"/>
    <property type="evidence" value="ECO:0007669"/>
    <property type="project" value="UniProtKB-SubCell"/>
</dbReference>
<dbReference type="InterPro" id="IPR012910">
    <property type="entry name" value="Plug_dom"/>
</dbReference>
<sequence>VNVAHWVVAVLISISTLSPWTPEIAAQEPLDSVIPLDSIVVNVLRSTVGLDRAPYAVSVSSGQALQLGNTGFSLDEALQGIPGLQIQNRYNYTVGERISIRGFGARSQFGARGIKILVDGIPATMADGQSTLDHLDIGSLGRAEVLRGPAAAIYGNGGGGVLSFETAAAPDVPVRQEAKAVLGENGLMRFQSTTSGTQGGTSYLVNISHLTYDGFRTVADSSLFVEERADSSLYGLATRLNVNGQVALEAGAGQLRITANFFDLAGESAGGLNRTDMYVNESLNARGGGFGNVAKNARKDLYQGQLGATWSGPVGGLNAEFTGWGLFRRMDNPIPPRIIDLERNAFGVRAMVSTESSGDPGEVALRAGFDLDFQRDDRVEHSNVAGKRGALTKDQFETVAATGVFLQSTATLTEQISLMGGLRYDRFEFEVDDRLPANNSGDRVMDELSPTVGLVVEASPTLSIFGNFATSLATPTTTELANTPEGGTGFNPDLNPQTGNTGEVGFRGQANNRFGFEMSVFLTNLTNELVPFETAAQDGRVFHRNSGRSTYKGLEASVRAVLPRGVSGQLSYTLVDAKFDEFSVEGDVFDGNFVPGLARNRLEGLLRVTQGPWYGEVRGDYVGRIETRDDNAAETFAKPYTLWNVRTGLSGQRVGNLVVAPFVSLTNILDEVYSAAVAVNAYGGRFFEPGPRRAFSVGLSATLQ</sequence>
<dbReference type="Pfam" id="PF00593">
    <property type="entry name" value="TonB_dep_Rec_b-barrel"/>
    <property type="match status" value="1"/>
</dbReference>
<dbReference type="SUPFAM" id="SSF56935">
    <property type="entry name" value="Porins"/>
    <property type="match status" value="1"/>
</dbReference>
<gene>
    <name evidence="9" type="ORF">METZ01_LOCUS149058</name>
</gene>
<dbReference type="Gene3D" id="2.170.130.10">
    <property type="entry name" value="TonB-dependent receptor, plug domain"/>
    <property type="match status" value="1"/>
</dbReference>
<accession>A0A382A4B0</accession>
<evidence type="ECO:0000259" key="7">
    <source>
        <dbReference type="Pfam" id="PF00593"/>
    </source>
</evidence>
<dbReference type="InterPro" id="IPR036942">
    <property type="entry name" value="Beta-barrel_TonB_sf"/>
</dbReference>
<keyword evidence="6" id="KW-0998">Cell outer membrane</keyword>
<dbReference type="GO" id="GO:0044718">
    <property type="term" value="P:siderophore transmembrane transport"/>
    <property type="evidence" value="ECO:0007669"/>
    <property type="project" value="TreeGrafter"/>
</dbReference>
<name>A0A382A4B0_9ZZZZ</name>
<dbReference type="Pfam" id="PF07715">
    <property type="entry name" value="Plug"/>
    <property type="match status" value="1"/>
</dbReference>
<comment type="subcellular location">
    <subcellularLocation>
        <location evidence="1">Cell outer membrane</location>
        <topology evidence="1">Multi-pass membrane protein</topology>
    </subcellularLocation>
</comment>
<organism evidence="9">
    <name type="scientific">marine metagenome</name>
    <dbReference type="NCBI Taxonomy" id="408172"/>
    <lineage>
        <taxon>unclassified sequences</taxon>
        <taxon>metagenomes</taxon>
        <taxon>ecological metagenomes</taxon>
    </lineage>
</organism>
<keyword evidence="4" id="KW-0798">TonB box</keyword>
<evidence type="ECO:0000256" key="5">
    <source>
        <dbReference type="ARBA" id="ARBA00023136"/>
    </source>
</evidence>
<evidence type="ECO:0000256" key="3">
    <source>
        <dbReference type="ARBA" id="ARBA00022692"/>
    </source>
</evidence>
<dbReference type="PROSITE" id="PS52016">
    <property type="entry name" value="TONB_DEPENDENT_REC_3"/>
    <property type="match status" value="1"/>
</dbReference>
<keyword evidence="2" id="KW-0813">Transport</keyword>
<feature type="domain" description="TonB-dependent receptor plug" evidence="8">
    <location>
        <begin position="52"/>
        <end position="160"/>
    </location>
</feature>
<proteinExistence type="predicted"/>
<feature type="domain" description="TonB-dependent receptor-like beta-barrel" evidence="7">
    <location>
        <begin position="277"/>
        <end position="648"/>
    </location>
</feature>
<dbReference type="PANTHER" id="PTHR30069">
    <property type="entry name" value="TONB-DEPENDENT OUTER MEMBRANE RECEPTOR"/>
    <property type="match status" value="1"/>
</dbReference>
<evidence type="ECO:0000256" key="4">
    <source>
        <dbReference type="ARBA" id="ARBA00023077"/>
    </source>
</evidence>